<gene>
    <name evidence="1" type="ORF">JD844_021770</name>
</gene>
<accession>A0ABQ7SU32</accession>
<feature type="non-terminal residue" evidence="1">
    <location>
        <position position="1"/>
    </location>
</feature>
<evidence type="ECO:0000313" key="1">
    <source>
        <dbReference type="EMBL" id="KAH0620890.1"/>
    </source>
</evidence>
<keyword evidence="2" id="KW-1185">Reference proteome</keyword>
<dbReference type="Proteomes" id="UP000826234">
    <property type="component" value="Unassembled WGS sequence"/>
</dbReference>
<organism evidence="1 2">
    <name type="scientific">Phrynosoma platyrhinos</name>
    <name type="common">Desert horned lizard</name>
    <dbReference type="NCBI Taxonomy" id="52577"/>
    <lineage>
        <taxon>Eukaryota</taxon>
        <taxon>Metazoa</taxon>
        <taxon>Chordata</taxon>
        <taxon>Craniata</taxon>
        <taxon>Vertebrata</taxon>
        <taxon>Euteleostomi</taxon>
        <taxon>Lepidosauria</taxon>
        <taxon>Squamata</taxon>
        <taxon>Bifurcata</taxon>
        <taxon>Unidentata</taxon>
        <taxon>Episquamata</taxon>
        <taxon>Toxicofera</taxon>
        <taxon>Iguania</taxon>
        <taxon>Phrynosomatidae</taxon>
        <taxon>Phrynosomatinae</taxon>
        <taxon>Phrynosoma</taxon>
    </lineage>
</organism>
<protein>
    <submittedName>
        <fullName evidence="1">Uncharacterized protein</fullName>
    </submittedName>
</protein>
<proteinExistence type="predicted"/>
<evidence type="ECO:0000313" key="2">
    <source>
        <dbReference type="Proteomes" id="UP000826234"/>
    </source>
</evidence>
<reference evidence="1 2" key="1">
    <citation type="journal article" date="2022" name="Gigascience">
        <title>A chromosome-level genome assembly and annotation of the desert horned lizard, Phrynosoma platyrhinos, provides insight into chromosomal rearrangements among reptiles.</title>
        <authorList>
            <person name="Koochekian N."/>
            <person name="Ascanio A."/>
            <person name="Farleigh K."/>
            <person name="Card D.C."/>
            <person name="Schield D.R."/>
            <person name="Castoe T.A."/>
            <person name="Jezkova T."/>
        </authorList>
    </citation>
    <scope>NUCLEOTIDE SEQUENCE [LARGE SCALE GENOMIC DNA]</scope>
    <source>
        <strain evidence="1">NK-2021</strain>
    </source>
</reference>
<name>A0ABQ7SU32_PHRPL</name>
<comment type="caution">
    <text evidence="1">The sequence shown here is derived from an EMBL/GenBank/DDBJ whole genome shotgun (WGS) entry which is preliminary data.</text>
</comment>
<dbReference type="EMBL" id="JAIPUX010003289">
    <property type="protein sequence ID" value="KAH0620890.1"/>
    <property type="molecule type" value="Genomic_DNA"/>
</dbReference>
<sequence>SDLGQWMAFELNKNFVPACEIVSGFSTAVKKGPHSNFTRFGWVAEKYAVISRITPNENCVLLLTILSDTWINSCIPETTTVASLDTSTEMNFTSTVLTQDTSAAVKTSEPAQTKSLQKLFRVICITEIITAKTTTEEAIILSPDKRTAFQNDGVQFGGKDYICFYLVPSCEFWSFEPAV</sequence>